<dbReference type="AlphaFoldDB" id="A0AAJ7STR8"/>
<dbReference type="GO" id="GO:0055085">
    <property type="term" value="P:transmembrane transport"/>
    <property type="evidence" value="ECO:0007669"/>
    <property type="project" value="InterPro"/>
</dbReference>
<keyword evidence="6 7" id="KW-0472">Membrane</keyword>
<dbReference type="SUPFAM" id="SSF103506">
    <property type="entry name" value="Mitochondrial carrier"/>
    <property type="match status" value="1"/>
</dbReference>
<gene>
    <name evidence="10" type="primary">SLC25A42</name>
</gene>
<keyword evidence="9" id="KW-1185">Reference proteome</keyword>
<evidence type="ECO:0000256" key="8">
    <source>
        <dbReference type="RuleBase" id="RU000488"/>
    </source>
</evidence>
<dbReference type="InterPro" id="IPR002067">
    <property type="entry name" value="MCP"/>
</dbReference>
<keyword evidence="3 8" id="KW-0813">Transport</keyword>
<dbReference type="InterPro" id="IPR023395">
    <property type="entry name" value="MCP_dom_sf"/>
</dbReference>
<dbReference type="Proteomes" id="UP001318040">
    <property type="component" value="Chromosome 1"/>
</dbReference>
<name>A0AAJ7STR8_PETMA</name>
<evidence type="ECO:0000256" key="3">
    <source>
        <dbReference type="ARBA" id="ARBA00022448"/>
    </source>
</evidence>
<evidence type="ECO:0000256" key="6">
    <source>
        <dbReference type="ARBA" id="ARBA00023136"/>
    </source>
</evidence>
<keyword evidence="4 7" id="KW-0812">Transmembrane</keyword>
<dbReference type="GO" id="GO:0016020">
    <property type="term" value="C:membrane"/>
    <property type="evidence" value="ECO:0007669"/>
    <property type="project" value="UniProtKB-SubCell"/>
</dbReference>
<accession>A0AAJ7STR8</accession>
<proteinExistence type="inferred from homology"/>
<dbReference type="InterPro" id="IPR018108">
    <property type="entry name" value="MCP_transmembrane"/>
</dbReference>
<comment type="similarity">
    <text evidence="2 8">Belongs to the mitochondrial carrier (TC 2.A.29) family.</text>
</comment>
<comment type="subcellular location">
    <subcellularLocation>
        <location evidence="1">Membrane</location>
        <topology evidence="1">Multi-pass membrane protein</topology>
    </subcellularLocation>
</comment>
<dbReference type="KEGG" id="pmrn:116940165"/>
<dbReference type="PANTHER" id="PTHR24089">
    <property type="entry name" value="SOLUTE CARRIER FAMILY 25"/>
    <property type="match status" value="1"/>
</dbReference>
<reference evidence="10" key="1">
    <citation type="submission" date="2025-08" db="UniProtKB">
        <authorList>
            <consortium name="RefSeq"/>
        </authorList>
    </citation>
    <scope>IDENTIFICATION</scope>
    <source>
        <tissue evidence="10">Sperm</tissue>
    </source>
</reference>
<feature type="repeat" description="Solcar" evidence="7">
    <location>
        <begin position="227"/>
        <end position="352"/>
    </location>
</feature>
<evidence type="ECO:0000256" key="7">
    <source>
        <dbReference type="PROSITE-ProRule" id="PRU00282"/>
    </source>
</evidence>
<feature type="repeat" description="Solcar" evidence="7">
    <location>
        <begin position="132"/>
        <end position="217"/>
    </location>
</feature>
<evidence type="ECO:0000256" key="2">
    <source>
        <dbReference type="ARBA" id="ARBA00006375"/>
    </source>
</evidence>
<evidence type="ECO:0000313" key="10">
    <source>
        <dbReference type="RefSeq" id="XP_032805407.1"/>
    </source>
</evidence>
<feature type="repeat" description="Solcar" evidence="7">
    <location>
        <begin position="33"/>
        <end position="119"/>
    </location>
</feature>
<evidence type="ECO:0000256" key="4">
    <source>
        <dbReference type="ARBA" id="ARBA00022692"/>
    </source>
</evidence>
<evidence type="ECO:0000256" key="1">
    <source>
        <dbReference type="ARBA" id="ARBA00004141"/>
    </source>
</evidence>
<dbReference type="RefSeq" id="XP_032805407.1">
    <property type="nucleotide sequence ID" value="XM_032949516.1"/>
</dbReference>
<keyword evidence="5" id="KW-0677">Repeat</keyword>
<dbReference type="CTD" id="284439"/>
<evidence type="ECO:0000256" key="5">
    <source>
        <dbReference type="ARBA" id="ARBA00022737"/>
    </source>
</evidence>
<dbReference type="Gene3D" id="1.50.40.10">
    <property type="entry name" value="Mitochondrial carrier domain"/>
    <property type="match status" value="1"/>
</dbReference>
<evidence type="ECO:0000313" key="9">
    <source>
        <dbReference type="Proteomes" id="UP001318040"/>
    </source>
</evidence>
<organism evidence="9 10">
    <name type="scientific">Petromyzon marinus</name>
    <name type="common">Sea lamprey</name>
    <dbReference type="NCBI Taxonomy" id="7757"/>
    <lineage>
        <taxon>Eukaryota</taxon>
        <taxon>Metazoa</taxon>
        <taxon>Chordata</taxon>
        <taxon>Craniata</taxon>
        <taxon>Vertebrata</taxon>
        <taxon>Cyclostomata</taxon>
        <taxon>Hyperoartia</taxon>
        <taxon>Petromyzontiformes</taxon>
        <taxon>Petromyzontidae</taxon>
        <taxon>Petromyzon</taxon>
    </lineage>
</organism>
<dbReference type="GeneID" id="116940165"/>
<dbReference type="PROSITE" id="PS50920">
    <property type="entry name" value="SOLCAR"/>
    <property type="match status" value="3"/>
</dbReference>
<protein>
    <submittedName>
        <fullName evidence="10">Mitochondrial coenzyme A transporter SLC25A42</fullName>
    </submittedName>
</protein>
<dbReference type="Pfam" id="PF00153">
    <property type="entry name" value="Mito_carr"/>
    <property type="match status" value="4"/>
</dbReference>
<sequence length="359" mass="39431">MGKHADERRVDLVPGDTKTAVRSTQPPNQVQHKPVLNSLVGGAMAGAVAKTSIAPLDRTKIMFQVSSNRFSAKEAYRLIYATYKAEGLLNLWRGNSATMARVVPYAAIQFCAHEQYKRLLGRYYYYPTGRPLPPFPRFLAGAFAGVTAVMLTYPLDMMRACMAVTHKEMYSSVVHMFVRIRREEGVATLFRGFSPTILGIIPYAGLSFFTYETCKNLHRDYTGRREPGPLERLLFGGCAGLLSQTASYPLDVVRRRMQTSVVTGGARVALVHGVSGHGHPAAAAAAAAHPLLLVGEPRGAGGAYTSVLSTARLIVREEGFRRGLYKGLSMNWVKGPICTGISFTTFDFIQDVFRWLGLT</sequence>
<dbReference type="PRINTS" id="PR00926">
    <property type="entry name" value="MITOCARRIER"/>
</dbReference>